<reference evidence="1 2" key="1">
    <citation type="journal article" date="2018" name="J. Allergy Clin. Immunol.">
        <title>High-quality assembly of Dermatophagoides pteronyssinus genome and transcriptome reveals a wide range of novel allergens.</title>
        <authorList>
            <person name="Liu X.Y."/>
            <person name="Yang K.Y."/>
            <person name="Wang M.Q."/>
            <person name="Kwok J.S."/>
            <person name="Zeng X."/>
            <person name="Yang Z."/>
            <person name="Xiao X.J."/>
            <person name="Lau C.P."/>
            <person name="Li Y."/>
            <person name="Huang Z.M."/>
            <person name="Ba J.G."/>
            <person name="Yim A.K."/>
            <person name="Ouyang C.Y."/>
            <person name="Ngai S.M."/>
            <person name="Chan T.F."/>
            <person name="Leung E.L."/>
            <person name="Liu L."/>
            <person name="Liu Z.G."/>
            <person name="Tsui S.K."/>
        </authorList>
    </citation>
    <scope>NUCLEOTIDE SEQUENCE [LARGE SCALE GENOMIC DNA]</scope>
    <source>
        <strain evidence="1">Derp</strain>
    </source>
</reference>
<evidence type="ECO:0000313" key="2">
    <source>
        <dbReference type="Proteomes" id="UP000887458"/>
    </source>
</evidence>
<sequence>MSYCGIEINDRHYGRIQSFSKFHKILISSRILITLINELWLDLRCFEIILDDNNDDMLPHCGQNCKIFFGLSYMNFITCWPRNHIIRRILGRRFFLNLIF</sequence>
<comment type="caution">
    <text evidence="1">The sequence shown here is derived from an EMBL/GenBank/DDBJ whole genome shotgun (WGS) entry which is preliminary data.</text>
</comment>
<dbReference type="EMBL" id="NJHN03000054">
    <property type="protein sequence ID" value="KAH9420110.1"/>
    <property type="molecule type" value="Genomic_DNA"/>
</dbReference>
<evidence type="ECO:0000313" key="1">
    <source>
        <dbReference type="EMBL" id="KAH9420110.1"/>
    </source>
</evidence>
<proteinExistence type="predicted"/>
<reference evidence="1 2" key="2">
    <citation type="journal article" date="2022" name="Mol. Biol. Evol.">
        <title>Comparative Genomics Reveals Insights into the Divergent Evolution of Astigmatic Mites and Household Pest Adaptations.</title>
        <authorList>
            <person name="Xiong Q."/>
            <person name="Wan A.T."/>
            <person name="Liu X."/>
            <person name="Fung C.S."/>
            <person name="Xiao X."/>
            <person name="Malainual N."/>
            <person name="Hou J."/>
            <person name="Wang L."/>
            <person name="Wang M."/>
            <person name="Yang K.Y."/>
            <person name="Cui Y."/>
            <person name="Leung E.L."/>
            <person name="Nong W."/>
            <person name="Shin S.K."/>
            <person name="Au S.W."/>
            <person name="Jeong K.Y."/>
            <person name="Chew F.T."/>
            <person name="Hui J.H."/>
            <person name="Leung T.F."/>
            <person name="Tungtrongchitr A."/>
            <person name="Zhong N."/>
            <person name="Liu Z."/>
            <person name="Tsui S.K."/>
        </authorList>
    </citation>
    <scope>NUCLEOTIDE SEQUENCE [LARGE SCALE GENOMIC DNA]</scope>
    <source>
        <strain evidence="1">Derp</strain>
    </source>
</reference>
<name>A0ABQ8JBW3_DERPT</name>
<protein>
    <submittedName>
        <fullName evidence="1">Uncharacterized protein</fullName>
    </submittedName>
</protein>
<organism evidence="1 2">
    <name type="scientific">Dermatophagoides pteronyssinus</name>
    <name type="common">European house dust mite</name>
    <dbReference type="NCBI Taxonomy" id="6956"/>
    <lineage>
        <taxon>Eukaryota</taxon>
        <taxon>Metazoa</taxon>
        <taxon>Ecdysozoa</taxon>
        <taxon>Arthropoda</taxon>
        <taxon>Chelicerata</taxon>
        <taxon>Arachnida</taxon>
        <taxon>Acari</taxon>
        <taxon>Acariformes</taxon>
        <taxon>Sarcoptiformes</taxon>
        <taxon>Astigmata</taxon>
        <taxon>Psoroptidia</taxon>
        <taxon>Analgoidea</taxon>
        <taxon>Pyroglyphidae</taxon>
        <taxon>Dermatophagoidinae</taxon>
        <taxon>Dermatophagoides</taxon>
    </lineage>
</organism>
<accession>A0ABQ8JBW3</accession>
<keyword evidence="2" id="KW-1185">Reference proteome</keyword>
<gene>
    <name evidence="1" type="ORF">DERP_001945</name>
</gene>
<dbReference type="Proteomes" id="UP000887458">
    <property type="component" value="Unassembled WGS sequence"/>
</dbReference>